<protein>
    <submittedName>
        <fullName evidence="4">Ferritin Dps family protein</fullName>
    </submittedName>
</protein>
<dbReference type="EMBL" id="CP002353">
    <property type="protein sequence ID" value="ADV61889.1"/>
    <property type="molecule type" value="Genomic_DNA"/>
</dbReference>
<accession>E8QWJ7</accession>
<dbReference type="GO" id="GO:0005829">
    <property type="term" value="C:cytosol"/>
    <property type="evidence" value="ECO:0007669"/>
    <property type="project" value="TreeGrafter"/>
</dbReference>
<dbReference type="RefSeq" id="WP_013564178.1">
    <property type="nucleotide sequence ID" value="NC_014962.1"/>
</dbReference>
<dbReference type="eggNOG" id="COG2193">
    <property type="taxonomic scope" value="Bacteria"/>
</dbReference>
<evidence type="ECO:0000256" key="2">
    <source>
        <dbReference type="ARBA" id="ARBA00023004"/>
    </source>
</evidence>
<organism evidence="4 5">
    <name type="scientific">Isosphaera pallida (strain ATCC 43644 / DSM 9630 / IS1B)</name>
    <dbReference type="NCBI Taxonomy" id="575540"/>
    <lineage>
        <taxon>Bacteria</taxon>
        <taxon>Pseudomonadati</taxon>
        <taxon>Planctomycetota</taxon>
        <taxon>Planctomycetia</taxon>
        <taxon>Isosphaerales</taxon>
        <taxon>Isosphaeraceae</taxon>
        <taxon>Isosphaera</taxon>
    </lineage>
</organism>
<dbReference type="PANTHER" id="PTHR30295:SF0">
    <property type="entry name" value="BACTERIOFERRITIN"/>
    <property type="match status" value="1"/>
</dbReference>
<name>E8QWJ7_ISOPI</name>
<evidence type="ECO:0000256" key="1">
    <source>
        <dbReference type="ARBA" id="ARBA00022434"/>
    </source>
</evidence>
<dbReference type="AlphaFoldDB" id="E8QWJ7"/>
<dbReference type="PROSITE" id="PS50905">
    <property type="entry name" value="FERRITIN_LIKE"/>
    <property type="match status" value="1"/>
</dbReference>
<keyword evidence="5" id="KW-1185">Reference proteome</keyword>
<evidence type="ECO:0000313" key="4">
    <source>
        <dbReference type="EMBL" id="ADV61889.1"/>
    </source>
</evidence>
<reference key="1">
    <citation type="submission" date="2010-11" db="EMBL/GenBank/DDBJ databases">
        <title>The complete sequence of chromosome of Isophaera pallida ATCC 43644.</title>
        <authorList>
            <consortium name="US DOE Joint Genome Institute (JGI-PGF)"/>
            <person name="Lucas S."/>
            <person name="Copeland A."/>
            <person name="Lapidus A."/>
            <person name="Bruce D."/>
            <person name="Goodwin L."/>
            <person name="Pitluck S."/>
            <person name="Kyrpides N."/>
            <person name="Mavromatis K."/>
            <person name="Pagani I."/>
            <person name="Ivanova N."/>
            <person name="Saunders E."/>
            <person name="Brettin T."/>
            <person name="Detter J.C."/>
            <person name="Han C."/>
            <person name="Tapia R."/>
            <person name="Land M."/>
            <person name="Hauser L."/>
            <person name="Markowitz V."/>
            <person name="Cheng J.-F."/>
            <person name="Hugenholtz P."/>
            <person name="Woyke T."/>
            <person name="Wu D."/>
            <person name="Eisen J.A."/>
        </authorList>
    </citation>
    <scope>NUCLEOTIDE SEQUENCE</scope>
    <source>
        <strain>ATCC 43644</strain>
    </source>
</reference>
<dbReference type="InterPro" id="IPR009040">
    <property type="entry name" value="Ferritin-like_diiron"/>
</dbReference>
<dbReference type="STRING" id="575540.Isop_1303"/>
<keyword evidence="1" id="KW-0409">Iron storage</keyword>
<dbReference type="InterPro" id="IPR008331">
    <property type="entry name" value="Ferritin_DPS_dom"/>
</dbReference>
<gene>
    <name evidence="4" type="ordered locus">Isop_1303</name>
</gene>
<dbReference type="GO" id="GO:0006879">
    <property type="term" value="P:intracellular iron ion homeostasis"/>
    <property type="evidence" value="ECO:0007669"/>
    <property type="project" value="UniProtKB-KW"/>
</dbReference>
<proteinExistence type="predicted"/>
<dbReference type="FunCoup" id="E8QWJ7">
    <property type="interactions" value="162"/>
</dbReference>
<dbReference type="Gene3D" id="1.20.1260.10">
    <property type="match status" value="1"/>
</dbReference>
<dbReference type="Proteomes" id="UP000008631">
    <property type="component" value="Chromosome"/>
</dbReference>
<dbReference type="Pfam" id="PF00210">
    <property type="entry name" value="Ferritin"/>
    <property type="match status" value="1"/>
</dbReference>
<evidence type="ECO:0000313" key="5">
    <source>
        <dbReference type="Proteomes" id="UP000008631"/>
    </source>
</evidence>
<dbReference type="HOGENOM" id="CLU_122243_0_0_0"/>
<reference evidence="4 5" key="2">
    <citation type="journal article" date="2011" name="Stand. Genomic Sci.">
        <title>Complete genome sequence of Isosphaera pallida type strain (IS1B).</title>
        <authorList>
            <consortium name="US DOE Joint Genome Institute (JGI-PGF)"/>
            <person name="Goker M."/>
            <person name="Cleland D."/>
            <person name="Saunders E."/>
            <person name="Lapidus A."/>
            <person name="Nolan M."/>
            <person name="Lucas S."/>
            <person name="Hammon N."/>
            <person name="Deshpande S."/>
            <person name="Cheng J.F."/>
            <person name="Tapia R."/>
            <person name="Han C."/>
            <person name="Goodwin L."/>
            <person name="Pitluck S."/>
            <person name="Liolios K."/>
            <person name="Pagani I."/>
            <person name="Ivanova N."/>
            <person name="Mavromatis K."/>
            <person name="Pati A."/>
            <person name="Chen A."/>
            <person name="Palaniappan K."/>
            <person name="Land M."/>
            <person name="Hauser L."/>
            <person name="Chang Y.J."/>
            <person name="Jeffries C.D."/>
            <person name="Detter J.C."/>
            <person name="Beck B."/>
            <person name="Woyke T."/>
            <person name="Bristow J."/>
            <person name="Eisen J.A."/>
            <person name="Markowitz V."/>
            <person name="Hugenholtz P."/>
            <person name="Kyrpides N.C."/>
            <person name="Klenk H.P."/>
        </authorList>
    </citation>
    <scope>NUCLEOTIDE SEQUENCE [LARGE SCALE GENOMIC DNA]</scope>
    <source>
        <strain evidence="5">ATCC 43644 / DSM 9630 / IS1B</strain>
    </source>
</reference>
<dbReference type="SUPFAM" id="SSF47240">
    <property type="entry name" value="Ferritin-like"/>
    <property type="match status" value="1"/>
</dbReference>
<evidence type="ECO:0000259" key="3">
    <source>
        <dbReference type="PROSITE" id="PS50905"/>
    </source>
</evidence>
<dbReference type="OrthoDB" id="5508922at2"/>
<dbReference type="GO" id="GO:0020037">
    <property type="term" value="F:heme binding"/>
    <property type="evidence" value="ECO:0007669"/>
    <property type="project" value="TreeGrafter"/>
</dbReference>
<dbReference type="GO" id="GO:0008199">
    <property type="term" value="F:ferric iron binding"/>
    <property type="evidence" value="ECO:0007669"/>
    <property type="project" value="InterPro"/>
</dbReference>
<dbReference type="InParanoid" id="E8QWJ7"/>
<dbReference type="InterPro" id="IPR012347">
    <property type="entry name" value="Ferritin-like"/>
</dbReference>
<dbReference type="PANTHER" id="PTHR30295">
    <property type="entry name" value="BACTERIOFERRITIN"/>
    <property type="match status" value="1"/>
</dbReference>
<dbReference type="CDD" id="cd00657">
    <property type="entry name" value="Ferritin_like"/>
    <property type="match status" value="1"/>
</dbReference>
<feature type="domain" description="Ferritin-like diiron" evidence="3">
    <location>
        <begin position="1"/>
        <end position="142"/>
    </location>
</feature>
<sequence>MNNNAMIQKLNEILKWEYAGLIQYTQFSFLVSGLHREVYEKFFRKNGEEALSHAQQVGDRIVTLGGIPTVERGEVNVSNDLVEMLKLSHELESRHARLYAEALAMCGESNLALRLMLEEIGRDEQEGADHIEKLLKGLDAADTTAAQPSAVRSA</sequence>
<keyword evidence="2" id="KW-0408">Iron</keyword>
<dbReference type="GO" id="GO:0004322">
    <property type="term" value="F:ferroxidase activity"/>
    <property type="evidence" value="ECO:0007669"/>
    <property type="project" value="TreeGrafter"/>
</dbReference>
<dbReference type="KEGG" id="ipa:Isop_1303"/>
<dbReference type="InterPro" id="IPR009078">
    <property type="entry name" value="Ferritin-like_SF"/>
</dbReference>